<sequence length="312" mass="34182">MTTLFTLYSGAIILGAFHAFEPGHGKTLIAAYMVGTRGRAWDGVLLGTIVTITHTFSVILLGLVAMLLSKTYSDEVLHNWLGLFSAALILIVGIWMLRQRLSGSGHGHIHLFGSGHDHHHPHNEHSHEHHHPHEHPHVHRDGNEHDHQHETPPPHEHVHEHQHPHVHPHEHEGEGSGYHEHPHPHEHHDPAPAAPNHHDHNDHGKSAPKSKWELLLLGMSGGLIPCPAAIATLLAAIAAGKIAQGLSVTLFFSLGLGGVMITIGVLLSQSRHLTGKISDNLDIARKLSIASAVLIIVLGSYTMFHSVKNIWF</sequence>
<evidence type="ECO:0000256" key="4">
    <source>
        <dbReference type="ARBA" id="ARBA00022448"/>
    </source>
</evidence>
<dbReference type="Pfam" id="PF03824">
    <property type="entry name" value="NicO"/>
    <property type="match status" value="1"/>
</dbReference>
<keyword evidence="3" id="KW-0171">Cobalt transport</keyword>
<evidence type="ECO:0000256" key="6">
    <source>
        <dbReference type="ARBA" id="ARBA00022596"/>
    </source>
</evidence>
<dbReference type="GO" id="GO:0015099">
    <property type="term" value="F:nickel cation transmembrane transporter activity"/>
    <property type="evidence" value="ECO:0007669"/>
    <property type="project" value="UniProtKB-UniRule"/>
</dbReference>
<evidence type="ECO:0000256" key="14">
    <source>
        <dbReference type="SAM" id="MobiDB-lite"/>
    </source>
</evidence>
<feature type="transmembrane region" description="Helical" evidence="13">
    <location>
        <begin position="44"/>
        <end position="68"/>
    </location>
</feature>
<keyword evidence="7 13" id="KW-0812">Transmembrane</keyword>
<evidence type="ECO:0000256" key="9">
    <source>
        <dbReference type="ARBA" id="ARBA00023065"/>
    </source>
</evidence>
<feature type="transmembrane region" description="Helical" evidence="13">
    <location>
        <begin position="80"/>
        <end position="97"/>
    </location>
</feature>
<comment type="function">
    <text evidence="1">Efflux system for nickel and cobalt.</text>
</comment>
<dbReference type="GO" id="GO:0005886">
    <property type="term" value="C:plasma membrane"/>
    <property type="evidence" value="ECO:0007669"/>
    <property type="project" value="UniProtKB-SubCell"/>
</dbReference>
<comment type="similarity">
    <text evidence="13">Belongs to the NiCoT transporter (TC 2.A.52) family.</text>
</comment>
<keyword evidence="8 13" id="KW-1133">Transmembrane helix</keyword>
<evidence type="ECO:0000256" key="2">
    <source>
        <dbReference type="ARBA" id="ARBA00004651"/>
    </source>
</evidence>
<keyword evidence="9" id="KW-0406">Ion transport</keyword>
<comment type="caution">
    <text evidence="15">The sequence shown here is derived from an EMBL/GenBank/DDBJ whole genome shotgun (WGS) entry which is preliminary data.</text>
</comment>
<dbReference type="AlphaFoldDB" id="A0A521G2W7"/>
<keyword evidence="4 13" id="KW-0813">Transport</keyword>
<evidence type="ECO:0000256" key="8">
    <source>
        <dbReference type="ARBA" id="ARBA00022989"/>
    </source>
</evidence>
<evidence type="ECO:0000256" key="13">
    <source>
        <dbReference type="RuleBase" id="RU362101"/>
    </source>
</evidence>
<dbReference type="InterPro" id="IPR036259">
    <property type="entry name" value="MFS_trans_sf"/>
</dbReference>
<evidence type="ECO:0000256" key="7">
    <source>
        <dbReference type="ARBA" id="ARBA00022692"/>
    </source>
</evidence>
<gene>
    <name evidence="15" type="ORF">CDV28_10723</name>
</gene>
<keyword evidence="16" id="KW-1185">Reference proteome</keyword>
<dbReference type="SUPFAM" id="SSF103473">
    <property type="entry name" value="MFS general substrate transporter"/>
    <property type="match status" value="1"/>
</dbReference>
<keyword evidence="5" id="KW-1003">Cell membrane</keyword>
<evidence type="ECO:0000313" key="15">
    <source>
        <dbReference type="EMBL" id="TAA75376.1"/>
    </source>
</evidence>
<evidence type="ECO:0000256" key="11">
    <source>
        <dbReference type="ARBA" id="ARBA00023136"/>
    </source>
</evidence>
<proteinExistence type="inferred from homology"/>
<feature type="transmembrane region" description="Helical" evidence="13">
    <location>
        <begin position="214"/>
        <end position="239"/>
    </location>
</feature>
<accession>A0A521G2W7</accession>
<feature type="compositionally biased region" description="Basic and acidic residues" evidence="14">
    <location>
        <begin position="139"/>
        <end position="205"/>
    </location>
</feature>
<dbReference type="EMBL" id="NQJD01000007">
    <property type="protein sequence ID" value="TAA75376.1"/>
    <property type="molecule type" value="Genomic_DNA"/>
</dbReference>
<feature type="compositionally biased region" description="Basic residues" evidence="14">
    <location>
        <begin position="117"/>
        <end position="138"/>
    </location>
</feature>
<evidence type="ECO:0000256" key="10">
    <source>
        <dbReference type="ARBA" id="ARBA00023112"/>
    </source>
</evidence>
<feature type="transmembrane region" description="Helical" evidence="13">
    <location>
        <begin position="245"/>
        <end position="267"/>
    </location>
</feature>
<dbReference type="GO" id="GO:0006824">
    <property type="term" value="P:cobalt ion transport"/>
    <property type="evidence" value="ECO:0007669"/>
    <property type="project" value="UniProtKB-KW"/>
</dbReference>
<evidence type="ECO:0000313" key="16">
    <source>
        <dbReference type="Proteomes" id="UP000316238"/>
    </source>
</evidence>
<organism evidence="15 16">
    <name type="scientific">Candidatus Electronema aureum</name>
    <dbReference type="NCBI Taxonomy" id="2005002"/>
    <lineage>
        <taxon>Bacteria</taxon>
        <taxon>Pseudomonadati</taxon>
        <taxon>Thermodesulfobacteriota</taxon>
        <taxon>Desulfobulbia</taxon>
        <taxon>Desulfobulbales</taxon>
        <taxon>Desulfobulbaceae</taxon>
        <taxon>Candidatus Electronema</taxon>
    </lineage>
</organism>
<feature type="region of interest" description="Disordered" evidence="14">
    <location>
        <begin position="112"/>
        <end position="207"/>
    </location>
</feature>
<keyword evidence="10" id="KW-0921">Nickel transport</keyword>
<reference evidence="15" key="1">
    <citation type="submission" date="2017-07" db="EMBL/GenBank/DDBJ databases">
        <title>The cable genome - Insights into the physiology and evolution of filamentous bacteria capable of sulfide oxidation via long distance electron transfer.</title>
        <authorList>
            <person name="Thorup C."/>
            <person name="Bjerg J.T."/>
            <person name="Schreiber L."/>
            <person name="Nielsen L.P."/>
            <person name="Kjeldsen K.U."/>
            <person name="Boesen T."/>
            <person name="Boggild A."/>
            <person name="Meysman F."/>
            <person name="Geelhoed J."/>
            <person name="Schramm A."/>
        </authorList>
    </citation>
    <scope>NUCLEOTIDE SEQUENCE [LARGE SCALE GENOMIC DNA]</scope>
    <source>
        <strain evidence="15">GS</strain>
    </source>
</reference>
<dbReference type="InterPro" id="IPR051224">
    <property type="entry name" value="NiCoT_RcnA"/>
</dbReference>
<evidence type="ECO:0000256" key="12">
    <source>
        <dbReference type="ARBA" id="ARBA00023285"/>
    </source>
</evidence>
<dbReference type="GO" id="GO:0010045">
    <property type="term" value="P:response to nickel cation"/>
    <property type="evidence" value="ECO:0007669"/>
    <property type="project" value="TreeGrafter"/>
</dbReference>
<keyword evidence="11 13" id="KW-0472">Membrane</keyword>
<evidence type="ECO:0000256" key="3">
    <source>
        <dbReference type="ARBA" id="ARBA00022426"/>
    </source>
</evidence>
<dbReference type="PANTHER" id="PTHR40659:SF1">
    <property type="entry name" value="NICKEL_COBALT EFFLUX SYSTEM RCNA"/>
    <property type="match status" value="1"/>
</dbReference>
<dbReference type="GO" id="GO:0046583">
    <property type="term" value="F:monoatomic cation efflux transmembrane transporter activity"/>
    <property type="evidence" value="ECO:0007669"/>
    <property type="project" value="TreeGrafter"/>
</dbReference>
<protein>
    <recommendedName>
        <fullName evidence="13">Nickel/cobalt efflux system</fullName>
    </recommendedName>
</protein>
<keyword evidence="12" id="KW-0170">Cobalt</keyword>
<feature type="transmembrane region" description="Helical" evidence="13">
    <location>
        <begin position="287"/>
        <end position="304"/>
    </location>
</feature>
<dbReference type="Proteomes" id="UP000316238">
    <property type="component" value="Unassembled WGS sequence"/>
</dbReference>
<keyword evidence="6" id="KW-0533">Nickel</keyword>
<evidence type="ECO:0000256" key="5">
    <source>
        <dbReference type="ARBA" id="ARBA00022475"/>
    </source>
</evidence>
<comment type="subcellular location">
    <subcellularLocation>
        <location evidence="2 13">Cell membrane</location>
        <topology evidence="2 13">Multi-pass membrane protein</topology>
    </subcellularLocation>
</comment>
<dbReference type="GO" id="GO:0032025">
    <property type="term" value="P:response to cobalt ion"/>
    <property type="evidence" value="ECO:0007669"/>
    <property type="project" value="TreeGrafter"/>
</dbReference>
<evidence type="ECO:0000256" key="1">
    <source>
        <dbReference type="ARBA" id="ARBA00002510"/>
    </source>
</evidence>
<dbReference type="InterPro" id="IPR011541">
    <property type="entry name" value="Ni/Co_transpt_high_affinity"/>
</dbReference>
<name>A0A521G2W7_9BACT</name>
<dbReference type="PANTHER" id="PTHR40659">
    <property type="entry name" value="NICKEL/COBALT EFFLUX SYSTEM RCNA"/>
    <property type="match status" value="1"/>
</dbReference>